<comment type="similarity">
    <text evidence="1 5">Belongs to the iron/ascorbate-dependent oxidoreductase family.</text>
</comment>
<dbReference type="Pfam" id="PF14226">
    <property type="entry name" value="DIOX_N"/>
    <property type="match status" value="1"/>
</dbReference>
<dbReference type="OMA" id="FGEEMAW"/>
<dbReference type="PANTHER" id="PTHR10209">
    <property type="entry name" value="OXIDOREDUCTASE, 2OG-FE II OXYGENASE FAMILY PROTEIN"/>
    <property type="match status" value="1"/>
</dbReference>
<dbReference type="Pfam" id="PF03171">
    <property type="entry name" value="2OG-FeII_Oxy"/>
    <property type="match status" value="1"/>
</dbReference>
<reference evidence="8" key="1">
    <citation type="journal article" date="2012" name="Nat. Biotechnol.">
        <title>Reference genome sequence of the model plant Setaria.</title>
        <authorList>
            <person name="Bennetzen J.L."/>
            <person name="Schmutz J."/>
            <person name="Wang H."/>
            <person name="Percifield R."/>
            <person name="Hawkins J."/>
            <person name="Pontaroli A.C."/>
            <person name="Estep M."/>
            <person name="Feng L."/>
            <person name="Vaughn J.N."/>
            <person name="Grimwood J."/>
            <person name="Jenkins J."/>
            <person name="Barry K."/>
            <person name="Lindquist E."/>
            <person name="Hellsten U."/>
            <person name="Deshpande S."/>
            <person name="Wang X."/>
            <person name="Wu X."/>
            <person name="Mitros T."/>
            <person name="Triplett J."/>
            <person name="Yang X."/>
            <person name="Ye C.Y."/>
            <person name="Mauro-Herrera M."/>
            <person name="Wang L."/>
            <person name="Li P."/>
            <person name="Sharma M."/>
            <person name="Sharma R."/>
            <person name="Ronald P.C."/>
            <person name="Panaud O."/>
            <person name="Kellogg E.A."/>
            <person name="Brutnell T.P."/>
            <person name="Doust A.N."/>
            <person name="Tuskan G.A."/>
            <person name="Rokhsar D."/>
            <person name="Devos K.M."/>
        </authorList>
    </citation>
    <scope>NUCLEOTIDE SEQUENCE [LARGE SCALE GENOMIC DNA]</scope>
    <source>
        <strain evidence="8">cv. Yugu1</strain>
    </source>
</reference>
<dbReference type="EMBL" id="AGNK02005437">
    <property type="status" value="NOT_ANNOTATED_CDS"/>
    <property type="molecule type" value="Genomic_DNA"/>
</dbReference>
<keyword evidence="8" id="KW-1185">Reference proteome</keyword>
<gene>
    <name evidence="7" type="primary">LOC101756635</name>
</gene>
<keyword evidence="4 5" id="KW-0408">Iron</keyword>
<dbReference type="GO" id="GO:0051213">
    <property type="term" value="F:dioxygenase activity"/>
    <property type="evidence" value="ECO:0007669"/>
    <property type="project" value="UniProtKB-ARBA"/>
</dbReference>
<evidence type="ECO:0000256" key="3">
    <source>
        <dbReference type="ARBA" id="ARBA00023002"/>
    </source>
</evidence>
<evidence type="ECO:0000256" key="5">
    <source>
        <dbReference type="RuleBase" id="RU003682"/>
    </source>
</evidence>
<protein>
    <recommendedName>
        <fullName evidence="6">Fe2OG dioxygenase domain-containing protein</fullName>
    </recommendedName>
</protein>
<keyword evidence="2 5" id="KW-0479">Metal-binding</keyword>
<dbReference type="InParanoid" id="K4AL82"/>
<evidence type="ECO:0000256" key="2">
    <source>
        <dbReference type="ARBA" id="ARBA00022723"/>
    </source>
</evidence>
<dbReference type="HOGENOM" id="CLU_010119_0_1_1"/>
<feature type="domain" description="Fe2OG dioxygenase" evidence="6">
    <location>
        <begin position="207"/>
        <end position="322"/>
    </location>
</feature>
<dbReference type="InterPro" id="IPR044861">
    <property type="entry name" value="IPNS-like_FE2OG_OXY"/>
</dbReference>
<dbReference type="FunFam" id="2.60.120.330:FF:000026">
    <property type="entry name" value="DIBOA-glucoside dioxygenase BX6"/>
    <property type="match status" value="1"/>
</dbReference>
<dbReference type="Proteomes" id="UP000004995">
    <property type="component" value="Unassembled WGS sequence"/>
</dbReference>
<dbReference type="PANTHER" id="PTHR10209:SF662">
    <property type="entry name" value="OS01G0536400 PROTEIN"/>
    <property type="match status" value="1"/>
</dbReference>
<accession>K4AL82</accession>
<organism evidence="7 8">
    <name type="scientific">Setaria italica</name>
    <name type="common">Foxtail millet</name>
    <name type="synonym">Panicum italicum</name>
    <dbReference type="NCBI Taxonomy" id="4555"/>
    <lineage>
        <taxon>Eukaryota</taxon>
        <taxon>Viridiplantae</taxon>
        <taxon>Streptophyta</taxon>
        <taxon>Embryophyta</taxon>
        <taxon>Tracheophyta</taxon>
        <taxon>Spermatophyta</taxon>
        <taxon>Magnoliopsida</taxon>
        <taxon>Liliopsida</taxon>
        <taxon>Poales</taxon>
        <taxon>Poaceae</taxon>
        <taxon>PACMAD clade</taxon>
        <taxon>Panicoideae</taxon>
        <taxon>Panicodae</taxon>
        <taxon>Paniceae</taxon>
        <taxon>Cenchrinae</taxon>
        <taxon>Setaria</taxon>
    </lineage>
</organism>
<sequence length="376" mass="40599">MAAAHDYDAEAALARFHEFRAGVRGLVESGVAAAAVPPLFTTSTMPTPQAPATPSSSFTVPVVDLSLPRSDTVALVRAAARSRGFFHVTNHRVPAGIVASAIAAVRAFHEQPLAARSAFYSLHPVGSVAYSTIPITQQQQGVVDAPVLPWRDSLRVRFGPGEPELGNLPAWCRDALRVYQRLLKGFGEEMAWLLSEALGVGAGRLEQELRVRGWLMACHYYPPCPEPARVVGSLEHTDPGVFTVLVQDSVGGLQVRYHDGDGGGGDGGGVWVDVVPVAGALLVNIGDLLKVVSNDEFKSVEHRVVIKSKQDARVSIALFFNPAKRGDSDRFGPLPELVTAERPARYGNFTFFEFMSSRRKLGHSRSSIQRLKVTSN</sequence>
<reference evidence="7" key="2">
    <citation type="submission" date="2018-08" db="UniProtKB">
        <authorList>
            <consortium name="EnsemblPlants"/>
        </authorList>
    </citation>
    <scope>IDENTIFICATION</scope>
    <source>
        <strain evidence="7">Yugu1</strain>
    </source>
</reference>
<dbReference type="InterPro" id="IPR005123">
    <property type="entry name" value="Oxoglu/Fe-dep_dioxygenase_dom"/>
</dbReference>
<dbReference type="InterPro" id="IPR027443">
    <property type="entry name" value="IPNS-like_sf"/>
</dbReference>
<name>K4AL82_SETIT</name>
<evidence type="ECO:0000256" key="4">
    <source>
        <dbReference type="ARBA" id="ARBA00023004"/>
    </source>
</evidence>
<dbReference type="SUPFAM" id="SSF51197">
    <property type="entry name" value="Clavaminate synthase-like"/>
    <property type="match status" value="1"/>
</dbReference>
<proteinExistence type="inferred from homology"/>
<dbReference type="GO" id="GO:0046872">
    <property type="term" value="F:metal ion binding"/>
    <property type="evidence" value="ECO:0007669"/>
    <property type="project" value="UniProtKB-KW"/>
</dbReference>
<evidence type="ECO:0000313" key="7">
    <source>
        <dbReference type="EnsemblPlants" id="KQK87732"/>
    </source>
</evidence>
<evidence type="ECO:0000313" key="8">
    <source>
        <dbReference type="Proteomes" id="UP000004995"/>
    </source>
</evidence>
<dbReference type="PROSITE" id="PS51471">
    <property type="entry name" value="FE2OG_OXY"/>
    <property type="match status" value="1"/>
</dbReference>
<dbReference type="STRING" id="4555.K4AL82"/>
<evidence type="ECO:0000259" key="6">
    <source>
        <dbReference type="PROSITE" id="PS51471"/>
    </source>
</evidence>
<evidence type="ECO:0000256" key="1">
    <source>
        <dbReference type="ARBA" id="ARBA00008056"/>
    </source>
</evidence>
<dbReference type="KEGG" id="sita:101756635"/>
<dbReference type="eggNOG" id="KOG0143">
    <property type="taxonomic scope" value="Eukaryota"/>
</dbReference>
<dbReference type="AlphaFoldDB" id="K4AL82"/>
<dbReference type="RefSeq" id="XP_022685597.1">
    <property type="nucleotide sequence ID" value="XM_022829862.1"/>
</dbReference>
<dbReference type="EnsemblPlants" id="KQK87732">
    <property type="protein sequence ID" value="KQK87732"/>
    <property type="gene ID" value="SETIT_039662mg"/>
</dbReference>
<dbReference type="GeneID" id="101756635"/>
<dbReference type="PRINTS" id="PR00682">
    <property type="entry name" value="IPNSYNTHASE"/>
</dbReference>
<dbReference type="Gramene" id="KQK87732">
    <property type="protein sequence ID" value="KQK87732"/>
    <property type="gene ID" value="SETIT_039662mg"/>
</dbReference>
<dbReference type="InterPro" id="IPR026992">
    <property type="entry name" value="DIOX_N"/>
</dbReference>
<dbReference type="Gene3D" id="2.60.120.330">
    <property type="entry name" value="B-lactam Antibiotic, Isopenicillin N Synthase, Chain"/>
    <property type="match status" value="1"/>
</dbReference>
<keyword evidence="3 5" id="KW-0560">Oxidoreductase</keyword>